<evidence type="ECO:0000313" key="3">
    <source>
        <dbReference type="EMBL" id="PAA75089.1"/>
    </source>
</evidence>
<feature type="transmembrane region" description="Helical" evidence="1">
    <location>
        <begin position="21"/>
        <end position="45"/>
    </location>
</feature>
<proteinExistence type="predicted"/>
<gene>
    <name evidence="3" type="ORF">BOX15_Mlig004490g2</name>
</gene>
<evidence type="ECO:0000259" key="2">
    <source>
        <dbReference type="PROSITE" id="PS51184"/>
    </source>
</evidence>
<comment type="caution">
    <text evidence="3">The sequence shown here is derived from an EMBL/GenBank/DDBJ whole genome shotgun (WGS) entry which is preliminary data.</text>
</comment>
<accession>A0A267FPX7</accession>
<dbReference type="GO" id="GO:0005634">
    <property type="term" value="C:nucleus"/>
    <property type="evidence" value="ECO:0007669"/>
    <property type="project" value="TreeGrafter"/>
</dbReference>
<dbReference type="SUPFAM" id="SSF48452">
    <property type="entry name" value="TPR-like"/>
    <property type="match status" value="1"/>
</dbReference>
<dbReference type="PANTHER" id="PTHR12480:SF21">
    <property type="entry name" value="JMJC DOMAIN-CONTAINING PROTEIN 8"/>
    <property type="match status" value="1"/>
</dbReference>
<dbReference type="Pfam" id="PF13621">
    <property type="entry name" value="Cupin_8"/>
    <property type="match status" value="1"/>
</dbReference>
<evidence type="ECO:0000256" key="1">
    <source>
        <dbReference type="SAM" id="Phobius"/>
    </source>
</evidence>
<keyword evidence="1" id="KW-0812">Transmembrane</keyword>
<sequence length="509" mass="56748">MRERPTGQPPMHGNRNAALLQTIKSAVISVLCLLLLANIAVHFLVSPSGKSNLNQTVAANGAKFTANESQKSSLTSSQQSKALSKSNCGIDRRWAKNLSLEEFRSTYRLKRPLLLQFERGAADWLVRDSAWSLDRLAGQFGSYDALAGRPVQIVQNGGRGQERVNFGRFLGDIRNASAGEKRYIFSREFFQSTHMDSTLKFPSIMAYNSRDHDLFLFLGGNNSGVSFHRHADAWNAVVSGRKRWFLYPGDRAPPGGVHHAFEPADWLARVRVPMLTNAQQKVAALIDGSAAAVEPLECVQVAGEILYIPEGFYHATINLEPTLAIGIQNVKPLGATETAFYELNAKPPTEADAIASKILKSMPYNTEVLHKQAISRKRQEKFQEAEKLLERALSLDSSFLVAMLDLAEIKWKYFSKIKEAQALYTKALELNPNLWEVYGKYGEFLAYQTGELETAVEMVEKATQLQSNELVLWQLLRSIHDFAGNETAVSAADVMIDKLSVIDDQLYDF</sequence>
<dbReference type="InterPro" id="IPR011990">
    <property type="entry name" value="TPR-like_helical_dom_sf"/>
</dbReference>
<dbReference type="PROSITE" id="PS51184">
    <property type="entry name" value="JMJC"/>
    <property type="match status" value="1"/>
</dbReference>
<dbReference type="Gene3D" id="1.25.40.10">
    <property type="entry name" value="Tetratricopeptide repeat domain"/>
    <property type="match status" value="1"/>
</dbReference>
<dbReference type="InterPro" id="IPR050910">
    <property type="entry name" value="JMJD6_ArgDemeth/LysHydrox"/>
</dbReference>
<dbReference type="SMART" id="SM00558">
    <property type="entry name" value="JmjC"/>
    <property type="match status" value="1"/>
</dbReference>
<keyword evidence="1" id="KW-0472">Membrane</keyword>
<dbReference type="GO" id="GO:0000987">
    <property type="term" value="F:cis-regulatory region sequence-specific DNA binding"/>
    <property type="evidence" value="ECO:0007669"/>
    <property type="project" value="TreeGrafter"/>
</dbReference>
<name>A0A267FPX7_9PLAT</name>
<organism evidence="3 4">
    <name type="scientific">Macrostomum lignano</name>
    <dbReference type="NCBI Taxonomy" id="282301"/>
    <lineage>
        <taxon>Eukaryota</taxon>
        <taxon>Metazoa</taxon>
        <taxon>Spiralia</taxon>
        <taxon>Lophotrochozoa</taxon>
        <taxon>Platyhelminthes</taxon>
        <taxon>Rhabditophora</taxon>
        <taxon>Macrostomorpha</taxon>
        <taxon>Macrostomida</taxon>
        <taxon>Macrostomidae</taxon>
        <taxon>Macrostomum</taxon>
    </lineage>
</organism>
<feature type="domain" description="JmjC" evidence="2">
    <location>
        <begin position="190"/>
        <end position="346"/>
    </location>
</feature>
<dbReference type="Proteomes" id="UP000215902">
    <property type="component" value="Unassembled WGS sequence"/>
</dbReference>
<dbReference type="SUPFAM" id="SSF51197">
    <property type="entry name" value="Clavaminate synthase-like"/>
    <property type="match status" value="1"/>
</dbReference>
<dbReference type="STRING" id="282301.A0A267FPX7"/>
<dbReference type="AlphaFoldDB" id="A0A267FPX7"/>
<dbReference type="Gene3D" id="2.60.120.650">
    <property type="entry name" value="Cupin"/>
    <property type="match status" value="1"/>
</dbReference>
<dbReference type="OrthoDB" id="438164at2759"/>
<dbReference type="PANTHER" id="PTHR12480">
    <property type="entry name" value="ARGININE DEMETHYLASE AND LYSYL-HYDROXYLASE JMJD"/>
    <property type="match status" value="1"/>
</dbReference>
<keyword evidence="1" id="KW-1133">Transmembrane helix</keyword>
<keyword evidence="4" id="KW-1185">Reference proteome</keyword>
<protein>
    <recommendedName>
        <fullName evidence="2">JmjC domain-containing protein</fullName>
    </recommendedName>
</protein>
<evidence type="ECO:0000313" key="4">
    <source>
        <dbReference type="Proteomes" id="UP000215902"/>
    </source>
</evidence>
<dbReference type="InterPro" id="IPR003347">
    <property type="entry name" value="JmjC_dom"/>
</dbReference>
<dbReference type="EMBL" id="NIVC01000905">
    <property type="protein sequence ID" value="PAA75089.1"/>
    <property type="molecule type" value="Genomic_DNA"/>
</dbReference>
<reference evidence="3 4" key="1">
    <citation type="submission" date="2017-06" db="EMBL/GenBank/DDBJ databases">
        <title>A platform for efficient transgenesis in Macrostomum lignano, a flatworm model organism for stem cell research.</title>
        <authorList>
            <person name="Berezikov E."/>
        </authorList>
    </citation>
    <scope>NUCLEOTIDE SEQUENCE [LARGE SCALE GENOMIC DNA]</scope>
    <source>
        <strain evidence="3">DV1</strain>
        <tissue evidence="3">Whole organism</tissue>
    </source>
</reference>
<dbReference type="InterPro" id="IPR041667">
    <property type="entry name" value="Cupin_8"/>
</dbReference>